<dbReference type="AlphaFoldDB" id="A0A6S6W317"/>
<reference evidence="1" key="1">
    <citation type="submission" date="2021-02" db="EMBL/GenBank/DDBJ databases">
        <authorList>
            <person name="Syme A R."/>
            <person name="Syme A R."/>
            <person name="Moolhuijzen P."/>
        </authorList>
    </citation>
    <scope>NUCLEOTIDE SEQUENCE</scope>
    <source>
        <strain evidence="1">W1-1</strain>
    </source>
</reference>
<dbReference type="Proteomes" id="UP000472372">
    <property type="component" value="Chromosome 5"/>
</dbReference>
<organism evidence="1 2">
    <name type="scientific">Pyrenophora teres f. teres</name>
    <dbReference type="NCBI Taxonomy" id="97479"/>
    <lineage>
        <taxon>Eukaryota</taxon>
        <taxon>Fungi</taxon>
        <taxon>Dikarya</taxon>
        <taxon>Ascomycota</taxon>
        <taxon>Pezizomycotina</taxon>
        <taxon>Dothideomycetes</taxon>
        <taxon>Pleosporomycetidae</taxon>
        <taxon>Pleosporales</taxon>
        <taxon>Pleosporineae</taxon>
        <taxon>Pleosporaceae</taxon>
        <taxon>Pyrenophora</taxon>
    </lineage>
</organism>
<name>A0A6S6W317_9PLEO</name>
<accession>A0A6S6W317</accession>
<gene>
    <name evidence="1" type="ORF">PTTW11_05952</name>
</gene>
<evidence type="ECO:0008006" key="3">
    <source>
        <dbReference type="Google" id="ProtNLM"/>
    </source>
</evidence>
<protein>
    <recommendedName>
        <fullName evidence="3">Cell wall protein PhiA</fullName>
    </recommendedName>
</protein>
<sequence>MKFTTTAIAATAATMVSALPQATQFEKISPGDTFHIMSLRTGTPIQFGNMQASNSRLYVNAPQQNETSCDSEHNYATFQLGKDGALNLFTAAPFQAVYVDRSGMAGGAIGFTTGASPAPKYAQFDGWSINADSHLVYTTDDNFKTELNFQACPCAFGGGYAVWLGGSFNPGGQTDCIPFSGLAVKKEETVRCQYSF</sequence>
<proteinExistence type="predicted"/>
<evidence type="ECO:0000313" key="2">
    <source>
        <dbReference type="Proteomes" id="UP000472372"/>
    </source>
</evidence>
<dbReference type="EMBL" id="HG992981">
    <property type="protein sequence ID" value="CAE7176194.1"/>
    <property type="molecule type" value="Genomic_DNA"/>
</dbReference>
<evidence type="ECO:0000313" key="1">
    <source>
        <dbReference type="EMBL" id="CAE7176194.1"/>
    </source>
</evidence>